<dbReference type="OrthoDB" id="3625901at2759"/>
<proteinExistence type="predicted"/>
<protein>
    <submittedName>
        <fullName evidence="1">Uncharacterized protein</fullName>
    </submittedName>
</protein>
<dbReference type="Proteomes" id="UP001056384">
    <property type="component" value="Chromosome 8"/>
</dbReference>
<organism evidence="1 2">
    <name type="scientific">Septoria linicola</name>
    <dbReference type="NCBI Taxonomy" id="215465"/>
    <lineage>
        <taxon>Eukaryota</taxon>
        <taxon>Fungi</taxon>
        <taxon>Dikarya</taxon>
        <taxon>Ascomycota</taxon>
        <taxon>Pezizomycotina</taxon>
        <taxon>Dothideomycetes</taxon>
        <taxon>Dothideomycetidae</taxon>
        <taxon>Mycosphaerellales</taxon>
        <taxon>Mycosphaerellaceae</taxon>
        <taxon>Septoria</taxon>
    </lineage>
</organism>
<keyword evidence="2" id="KW-1185">Reference proteome</keyword>
<reference evidence="1" key="1">
    <citation type="submission" date="2022-06" db="EMBL/GenBank/DDBJ databases">
        <title>Complete genome sequences of two strains of the flax pathogen Septoria linicola.</title>
        <authorList>
            <person name="Lapalu N."/>
            <person name="Simon A."/>
            <person name="Demenou B."/>
            <person name="Paumier D."/>
            <person name="Guillot M.-P."/>
            <person name="Gout L."/>
            <person name="Valade R."/>
        </authorList>
    </citation>
    <scope>NUCLEOTIDE SEQUENCE</scope>
    <source>
        <strain evidence="1">SE15195</strain>
    </source>
</reference>
<accession>A0A9Q9B559</accession>
<gene>
    <name evidence="1" type="ORF">Slin15195_G098500</name>
</gene>
<dbReference type="EMBL" id="CP099425">
    <property type="protein sequence ID" value="USW56531.1"/>
    <property type="molecule type" value="Genomic_DNA"/>
</dbReference>
<evidence type="ECO:0000313" key="2">
    <source>
        <dbReference type="Proteomes" id="UP001056384"/>
    </source>
</evidence>
<name>A0A9Q9B559_9PEZI</name>
<evidence type="ECO:0000313" key="1">
    <source>
        <dbReference type="EMBL" id="USW56531.1"/>
    </source>
</evidence>
<dbReference type="AlphaFoldDB" id="A0A9Q9B559"/>
<sequence>MNYDSELAPVTGMPFARDQIFANAVALYPHLIKDAAKAQRISSTQVDPKEVFQILTIHENSSWTAVLVHGVPRVEATLARGSPVWSMAESINRLLKATGEMLNMRLRDELHISSRSITKVSGFGQFNMKFL</sequence>